<evidence type="ECO:0000313" key="2">
    <source>
        <dbReference type="Proteomes" id="UP000199086"/>
    </source>
</evidence>
<keyword evidence="1" id="KW-0378">Hydrolase</keyword>
<reference evidence="1 2" key="1">
    <citation type="submission" date="2016-06" db="EMBL/GenBank/DDBJ databases">
        <authorList>
            <person name="Olsen C.W."/>
            <person name="Carey S."/>
            <person name="Hinshaw L."/>
            <person name="Karasin A.I."/>
        </authorList>
    </citation>
    <scope>NUCLEOTIDE SEQUENCE [LARGE SCALE GENOMIC DNA]</scope>
    <source>
        <strain evidence="1 2">LZ-22</strain>
    </source>
</reference>
<dbReference type="InterPro" id="IPR036705">
    <property type="entry name" value="Ribosyl_crysJ1_sf"/>
</dbReference>
<name>A0A1G6I4G6_9ACTN</name>
<dbReference type="RefSeq" id="WP_092613523.1">
    <property type="nucleotide sequence ID" value="NZ_FMYF01000014.1"/>
</dbReference>
<organism evidence="1 2">
    <name type="scientific">Raineyella antarctica</name>
    <dbReference type="NCBI Taxonomy" id="1577474"/>
    <lineage>
        <taxon>Bacteria</taxon>
        <taxon>Bacillati</taxon>
        <taxon>Actinomycetota</taxon>
        <taxon>Actinomycetes</taxon>
        <taxon>Propionibacteriales</taxon>
        <taxon>Propionibacteriaceae</taxon>
        <taxon>Raineyella</taxon>
    </lineage>
</organism>
<dbReference type="GO" id="GO:0016787">
    <property type="term" value="F:hydrolase activity"/>
    <property type="evidence" value="ECO:0007669"/>
    <property type="project" value="UniProtKB-KW"/>
</dbReference>
<sequence length="365" mass="39197">MDDGAAGDDAVGREAMDAEQRAAEAAVRYAVRLMSRVLGSFTGFVVGEGWGSQWRDGEWHPGVRSQLLAYTTTGLITFGWQRDHGLPSSPADTVRQALERWGSDRGDLAERQIPGWLHEEAVIHGRTPVPVETIEALRSGLPSSEDSTLAVLRAIPVGVLGAAGFPFVREMAMAVAALTHTGPRTLATAALAAQLYGAALEASARDDGVGLVEVLTDVLDSRPLGDPLRWRLEHLLRQDPRSLRFAAQRPAPEGPDDVLFAALTALLAFPGGGQDSWLGAIRSVVECREPVGVRCLVGALHGALHCPGYTPDLEPGVPEDVRLWEEAFVVFGDLASDLVHSILATPGGHSEDDERADEWCRRYPA</sequence>
<dbReference type="SUPFAM" id="SSF101478">
    <property type="entry name" value="ADP-ribosylglycohydrolase"/>
    <property type="match status" value="1"/>
</dbReference>
<gene>
    <name evidence="1" type="ORF">GA0111570_11428</name>
</gene>
<evidence type="ECO:0000313" key="1">
    <source>
        <dbReference type="EMBL" id="SDC01437.1"/>
    </source>
</evidence>
<dbReference type="Proteomes" id="UP000199086">
    <property type="component" value="Unassembled WGS sequence"/>
</dbReference>
<dbReference type="Gene3D" id="1.10.4080.10">
    <property type="entry name" value="ADP-ribosylation/Crystallin J1"/>
    <property type="match status" value="1"/>
</dbReference>
<protein>
    <submittedName>
        <fullName evidence="1">ADP-ribosylglycohydrolase</fullName>
    </submittedName>
</protein>
<dbReference type="EMBL" id="FMYF01000014">
    <property type="protein sequence ID" value="SDC01437.1"/>
    <property type="molecule type" value="Genomic_DNA"/>
</dbReference>
<keyword evidence="2" id="KW-1185">Reference proteome</keyword>
<accession>A0A1G6I4G6</accession>
<proteinExistence type="predicted"/>
<dbReference type="Pfam" id="PF03747">
    <property type="entry name" value="ADP_ribosyl_GH"/>
    <property type="match status" value="1"/>
</dbReference>
<dbReference type="STRING" id="1577474.GA0111570_11428"/>
<dbReference type="InterPro" id="IPR005502">
    <property type="entry name" value="Ribosyl_crysJ1"/>
</dbReference>
<dbReference type="AlphaFoldDB" id="A0A1G6I4G6"/>